<evidence type="ECO:0000256" key="1">
    <source>
        <dbReference type="ARBA" id="ARBA00038101"/>
    </source>
</evidence>
<evidence type="ECO:0000313" key="3">
    <source>
        <dbReference type="Proteomes" id="UP001491310"/>
    </source>
</evidence>
<dbReference type="InterPro" id="IPR006597">
    <property type="entry name" value="Sel1-like"/>
</dbReference>
<evidence type="ECO:0000313" key="2">
    <source>
        <dbReference type="EMBL" id="KAK9907933.1"/>
    </source>
</evidence>
<dbReference type="EMBL" id="JALJOT010000008">
    <property type="protein sequence ID" value="KAK9907933.1"/>
    <property type="molecule type" value="Genomic_DNA"/>
</dbReference>
<gene>
    <name evidence="2" type="ORF">WJX75_000211</name>
</gene>
<evidence type="ECO:0008006" key="4">
    <source>
        <dbReference type="Google" id="ProtNLM"/>
    </source>
</evidence>
<dbReference type="Proteomes" id="UP001491310">
    <property type="component" value="Unassembled WGS sequence"/>
</dbReference>
<sequence>MSCSAVRGGQATFDPSSSTPVYISLEDRLFFDKEKRDINSSVHELLAVFRELDDFLGPGDVWLRGHKREKAVLEVEDGHAWARVGGAEDASDDALLRSGMAAFQLASLASNGFATPLVPRDDAFAVHVLRQAMSAGDLGAEMALADRYFYGRGVTQNCTEGMRLAKYAAELLLDEAEAAGSAGMQPIEAPLLRHRLRDGSYPWRFWDQAAVAAQLDDAAGGGEGILGAMELVGLRGAEAPMGPQEELQDLQAHAAGGDSFAMVELGNWLVHGDMVPQNYEQALVLYQAAADLGDPAGLMGLGYMHYHGLGTPVNILAAIDFYEGAASMGYPDACYNLGGLYGGLFTGVPLEKINLTLSEEKYQCAYTGNHYKAPYMLALIHEAGLGVPRNCSKAARYMRVVLAEHSDWSATIQAAVKAHDQGDEWKALAMLGAVAEQGSAIAMHNAAFLLRRGRGYSGADGHALALELLLRAAAIEHQYGDGLIDAADLVFYGGRNGIPGGANHSRALSLYEEAAERGDVEGMTALAWMHAAGLGSRANVSRALELYWSAVERAPDASYAAAPFLAFWWLRARVALGGVF</sequence>
<dbReference type="InterPro" id="IPR050767">
    <property type="entry name" value="Sel1_AlgK"/>
</dbReference>
<organism evidence="2 3">
    <name type="scientific">Coccomyxa subellipsoidea</name>
    <dbReference type="NCBI Taxonomy" id="248742"/>
    <lineage>
        <taxon>Eukaryota</taxon>
        <taxon>Viridiplantae</taxon>
        <taxon>Chlorophyta</taxon>
        <taxon>core chlorophytes</taxon>
        <taxon>Trebouxiophyceae</taxon>
        <taxon>Trebouxiophyceae incertae sedis</taxon>
        <taxon>Coccomyxaceae</taxon>
        <taxon>Coccomyxa</taxon>
    </lineage>
</organism>
<dbReference type="Pfam" id="PF08238">
    <property type="entry name" value="Sel1"/>
    <property type="match status" value="9"/>
</dbReference>
<keyword evidence="3" id="KW-1185">Reference proteome</keyword>
<dbReference type="SUPFAM" id="SSF81901">
    <property type="entry name" value="HCP-like"/>
    <property type="match status" value="3"/>
</dbReference>
<accession>A0ABR2YM10</accession>
<dbReference type="Gene3D" id="1.25.40.10">
    <property type="entry name" value="Tetratricopeptide repeat domain"/>
    <property type="match status" value="2"/>
</dbReference>
<comment type="similarity">
    <text evidence="1">Belongs to the sel-1 family.</text>
</comment>
<dbReference type="PANTHER" id="PTHR11102">
    <property type="entry name" value="SEL-1-LIKE PROTEIN"/>
    <property type="match status" value="1"/>
</dbReference>
<name>A0ABR2YM10_9CHLO</name>
<comment type="caution">
    <text evidence="2">The sequence shown here is derived from an EMBL/GenBank/DDBJ whole genome shotgun (WGS) entry which is preliminary data.</text>
</comment>
<dbReference type="SMART" id="SM00671">
    <property type="entry name" value="SEL1"/>
    <property type="match status" value="8"/>
</dbReference>
<dbReference type="InterPro" id="IPR011990">
    <property type="entry name" value="TPR-like_helical_dom_sf"/>
</dbReference>
<reference evidence="2 3" key="1">
    <citation type="journal article" date="2024" name="Nat. Commun.">
        <title>Phylogenomics reveals the evolutionary origins of lichenization in chlorophyte algae.</title>
        <authorList>
            <person name="Puginier C."/>
            <person name="Libourel C."/>
            <person name="Otte J."/>
            <person name="Skaloud P."/>
            <person name="Haon M."/>
            <person name="Grisel S."/>
            <person name="Petersen M."/>
            <person name="Berrin J.G."/>
            <person name="Delaux P.M."/>
            <person name="Dal Grande F."/>
            <person name="Keller J."/>
        </authorList>
    </citation>
    <scope>NUCLEOTIDE SEQUENCE [LARGE SCALE GENOMIC DNA]</scope>
    <source>
        <strain evidence="2 3">SAG 216-7</strain>
    </source>
</reference>
<dbReference type="PANTHER" id="PTHR11102:SF160">
    <property type="entry name" value="ERAD-ASSOCIATED E3 UBIQUITIN-PROTEIN LIGASE COMPONENT HRD3"/>
    <property type="match status" value="1"/>
</dbReference>
<proteinExistence type="inferred from homology"/>
<protein>
    <recommendedName>
        <fullName evidence="4">HCP-like protein</fullName>
    </recommendedName>
</protein>